<evidence type="ECO:0000256" key="1">
    <source>
        <dbReference type="SAM" id="MobiDB-lite"/>
    </source>
</evidence>
<name>A0A2I1G2R7_9GLOM</name>
<dbReference type="InterPro" id="IPR004330">
    <property type="entry name" value="FAR1_DNA_bnd_dom"/>
</dbReference>
<proteinExistence type="predicted"/>
<feature type="compositionally biased region" description="Polar residues" evidence="1">
    <location>
        <begin position="118"/>
        <end position="131"/>
    </location>
</feature>
<evidence type="ECO:0000313" key="3">
    <source>
        <dbReference type="EMBL" id="PKY40881.1"/>
    </source>
</evidence>
<comment type="caution">
    <text evidence="3">The sequence shown here is derived from an EMBL/GenBank/DDBJ whole genome shotgun (WGS) entry which is preliminary data.</text>
</comment>
<dbReference type="AlphaFoldDB" id="A0A2I1G2R7"/>
<dbReference type="EMBL" id="LLXI01000120">
    <property type="protein sequence ID" value="PKY40881.1"/>
    <property type="molecule type" value="Genomic_DNA"/>
</dbReference>
<gene>
    <name evidence="3" type="ORF">RhiirA4_496589</name>
</gene>
<keyword evidence="4" id="KW-1185">Reference proteome</keyword>
<evidence type="ECO:0000313" key="4">
    <source>
        <dbReference type="Proteomes" id="UP000234323"/>
    </source>
</evidence>
<protein>
    <recommendedName>
        <fullName evidence="2">FAR1 domain-containing protein</fullName>
    </recommendedName>
</protein>
<dbReference type="Pfam" id="PF03101">
    <property type="entry name" value="FAR1"/>
    <property type="match status" value="1"/>
</dbReference>
<feature type="region of interest" description="Disordered" evidence="1">
    <location>
        <begin position="109"/>
        <end position="164"/>
    </location>
</feature>
<feature type="compositionally biased region" description="Basic and acidic residues" evidence="1">
    <location>
        <begin position="132"/>
        <end position="141"/>
    </location>
</feature>
<dbReference type="VEuPathDB" id="FungiDB:FUN_004965"/>
<evidence type="ECO:0000259" key="2">
    <source>
        <dbReference type="Pfam" id="PF03101"/>
    </source>
</evidence>
<feature type="compositionally biased region" description="Acidic residues" evidence="1">
    <location>
        <begin position="142"/>
        <end position="159"/>
    </location>
</feature>
<reference evidence="3 4" key="1">
    <citation type="submission" date="2015-10" db="EMBL/GenBank/DDBJ databases">
        <title>Genome analyses suggest a sexual origin of heterokaryosis in a supposedly ancient asexual fungus.</title>
        <authorList>
            <person name="Ropars J."/>
            <person name="Sedzielewska K."/>
            <person name="Noel J."/>
            <person name="Charron P."/>
            <person name="Farinelli L."/>
            <person name="Marton T."/>
            <person name="Kruger M."/>
            <person name="Pelin A."/>
            <person name="Brachmann A."/>
            <person name="Corradi N."/>
        </authorList>
    </citation>
    <scope>NUCLEOTIDE SEQUENCE [LARGE SCALE GENOMIC DNA]</scope>
    <source>
        <strain evidence="3 4">A4</strain>
    </source>
</reference>
<dbReference type="Proteomes" id="UP000234323">
    <property type="component" value="Unassembled WGS sequence"/>
</dbReference>
<dbReference type="PANTHER" id="PTHR46328">
    <property type="entry name" value="FAR-RED IMPAIRED RESPONSIVE (FAR1) FAMILY PROTEIN-RELATED"/>
    <property type="match status" value="1"/>
</dbReference>
<dbReference type="VEuPathDB" id="FungiDB:RhiirA1_451236"/>
<accession>A0A2I1G2R7</accession>
<feature type="domain" description="FAR1" evidence="2">
    <location>
        <begin position="177"/>
        <end position="268"/>
    </location>
</feature>
<feature type="non-terminal residue" evidence="3">
    <location>
        <position position="313"/>
    </location>
</feature>
<dbReference type="VEuPathDB" id="FungiDB:RhiirFUN_026514"/>
<sequence length="313" mass="36677">MENIVLNTNFSYNNLYDSSDPLFNSYYDSSYNDSDLLSNSHHNSSVDTFNLLFNFSYNFSDLFLENDEIANEIQIGNESLVDFLKDHMKDRQKDNNEIQLGNDIIGNYLDDHQEENNNKNQTGNESINTVRNHSENYHHEEEYDDSEYESEYESEEENGLELNQGKEFSSWELAESYLDEYAKQQGFCLRKKRRIPDPNDNTITRRRTYECSHAQTHETQKTILVENRRDRDSEMIGCSWHINLAFPKSSNGVRINSIIGKHNHDMNPLVGEIAPKYRKLTDKMIEKVKFWTIQGKMGISTQYNLLVALFPDK</sequence>
<organism evidence="3 4">
    <name type="scientific">Rhizophagus irregularis</name>
    <dbReference type="NCBI Taxonomy" id="588596"/>
    <lineage>
        <taxon>Eukaryota</taxon>
        <taxon>Fungi</taxon>
        <taxon>Fungi incertae sedis</taxon>
        <taxon>Mucoromycota</taxon>
        <taxon>Glomeromycotina</taxon>
        <taxon>Glomeromycetes</taxon>
        <taxon>Glomerales</taxon>
        <taxon>Glomeraceae</taxon>
        <taxon>Rhizophagus</taxon>
    </lineage>
</organism>